<dbReference type="EnsemblPlants" id="KRH42578">
    <property type="protein sequence ID" value="KRH42578"/>
    <property type="gene ID" value="GLYMA_08G098600"/>
</dbReference>
<reference evidence="1 2" key="1">
    <citation type="journal article" date="2010" name="Nature">
        <title>Genome sequence of the palaeopolyploid soybean.</title>
        <authorList>
            <person name="Schmutz J."/>
            <person name="Cannon S.B."/>
            <person name="Schlueter J."/>
            <person name="Ma J."/>
            <person name="Mitros T."/>
            <person name="Nelson W."/>
            <person name="Hyten D.L."/>
            <person name="Song Q."/>
            <person name="Thelen J.J."/>
            <person name="Cheng J."/>
            <person name="Xu D."/>
            <person name="Hellsten U."/>
            <person name="May G.D."/>
            <person name="Yu Y."/>
            <person name="Sakurai T."/>
            <person name="Umezawa T."/>
            <person name="Bhattacharyya M.K."/>
            <person name="Sandhu D."/>
            <person name="Valliyodan B."/>
            <person name="Lindquist E."/>
            <person name="Peto M."/>
            <person name="Grant D."/>
            <person name="Shu S."/>
            <person name="Goodstein D."/>
            <person name="Barry K."/>
            <person name="Futrell-Griggs M."/>
            <person name="Abernathy B."/>
            <person name="Du J."/>
            <person name="Tian Z."/>
            <person name="Zhu L."/>
            <person name="Gill N."/>
            <person name="Joshi T."/>
            <person name="Libault M."/>
            <person name="Sethuraman A."/>
            <person name="Zhang X.-C."/>
            <person name="Shinozaki K."/>
            <person name="Nguyen H.T."/>
            <person name="Wing R.A."/>
            <person name="Cregan P."/>
            <person name="Specht J."/>
            <person name="Grimwood J."/>
            <person name="Rokhsar D."/>
            <person name="Stacey G."/>
            <person name="Shoemaker R.C."/>
            <person name="Jackson S.A."/>
        </authorList>
    </citation>
    <scope>NUCLEOTIDE SEQUENCE</scope>
    <source>
        <strain evidence="2">cv. Williams 82</strain>
        <tissue evidence="1">Callus</tissue>
    </source>
</reference>
<organism evidence="1">
    <name type="scientific">Glycine max</name>
    <name type="common">Soybean</name>
    <name type="synonym">Glycine hispida</name>
    <dbReference type="NCBI Taxonomy" id="3847"/>
    <lineage>
        <taxon>Eukaryota</taxon>
        <taxon>Viridiplantae</taxon>
        <taxon>Streptophyta</taxon>
        <taxon>Embryophyta</taxon>
        <taxon>Tracheophyta</taxon>
        <taxon>Spermatophyta</taxon>
        <taxon>Magnoliopsida</taxon>
        <taxon>eudicotyledons</taxon>
        <taxon>Gunneridae</taxon>
        <taxon>Pentapetalae</taxon>
        <taxon>rosids</taxon>
        <taxon>fabids</taxon>
        <taxon>Fabales</taxon>
        <taxon>Fabaceae</taxon>
        <taxon>Papilionoideae</taxon>
        <taxon>50 kb inversion clade</taxon>
        <taxon>NPAAA clade</taxon>
        <taxon>indigoferoid/millettioid clade</taxon>
        <taxon>Phaseoleae</taxon>
        <taxon>Glycine</taxon>
        <taxon>Glycine subgen. Soja</taxon>
    </lineage>
</organism>
<dbReference type="STRING" id="3847.A0A0R0INE1"/>
<dbReference type="Proteomes" id="UP000008827">
    <property type="component" value="Chromosome 8"/>
</dbReference>
<proteinExistence type="predicted"/>
<dbReference type="InParanoid" id="A0A0R0INE1"/>
<evidence type="ECO:0000313" key="1">
    <source>
        <dbReference type="EMBL" id="KRH42578.1"/>
    </source>
</evidence>
<dbReference type="PANTHER" id="PTHR34569">
    <property type="entry name" value="EXPRESSED PROTEIN"/>
    <property type="match status" value="1"/>
</dbReference>
<dbReference type="OMA" id="DIMCNTS"/>
<keyword evidence="3" id="KW-1185">Reference proteome</keyword>
<reference evidence="2" key="2">
    <citation type="submission" date="2018-02" db="UniProtKB">
        <authorList>
            <consortium name="EnsemblPlants"/>
        </authorList>
    </citation>
    <scope>IDENTIFICATION</scope>
    <source>
        <strain evidence="2">Williams 82</strain>
    </source>
</reference>
<dbReference type="AlphaFoldDB" id="A0A0R0INE1"/>
<gene>
    <name evidence="1" type="ORF">GLYMA_08G098600</name>
</gene>
<sequence length="155" mass="17811">MASFACNSTSHGFLLTMETQREEIQSTRSLRIPRISSVARDSDIIETLQYTSLKDIICNTPTSYYLTLYEENDFNSTLAIRNELVKRAASVYLQSAALLITKNENCFVTFWERLKNRAASYSRWRVSDHANPFRACLAPIYQFLNHMLGSIRSLP</sequence>
<dbReference type="Gramene" id="KRH42578">
    <property type="protein sequence ID" value="KRH42578"/>
    <property type="gene ID" value="GLYMA_08G098600"/>
</dbReference>
<accession>A0A0R0INE1</accession>
<evidence type="ECO:0000313" key="2">
    <source>
        <dbReference type="EnsemblPlants" id="KRH42578"/>
    </source>
</evidence>
<name>A0A0R0INE1_SOYBN</name>
<evidence type="ECO:0000313" key="3">
    <source>
        <dbReference type="Proteomes" id="UP000008827"/>
    </source>
</evidence>
<dbReference type="EMBL" id="CM000841">
    <property type="protein sequence ID" value="KRH42578.1"/>
    <property type="molecule type" value="Genomic_DNA"/>
</dbReference>
<dbReference type="PaxDb" id="3847-GLYMA08G10415.1"/>
<dbReference type="PANTHER" id="PTHR34569:SF17">
    <property type="entry name" value="UBIQUITIN-PROTEIN LIGASE ARKADIA-A, PUTATIVE-RELATED"/>
    <property type="match status" value="1"/>
</dbReference>
<reference evidence="1" key="3">
    <citation type="submission" date="2018-07" db="EMBL/GenBank/DDBJ databases">
        <title>WGS assembly of Glycine max.</title>
        <authorList>
            <person name="Schmutz J."/>
            <person name="Cannon S."/>
            <person name="Schlueter J."/>
            <person name="Ma J."/>
            <person name="Mitros T."/>
            <person name="Nelson W."/>
            <person name="Hyten D."/>
            <person name="Song Q."/>
            <person name="Thelen J."/>
            <person name="Cheng J."/>
            <person name="Xu D."/>
            <person name="Hellsten U."/>
            <person name="May G."/>
            <person name="Yu Y."/>
            <person name="Sakurai T."/>
            <person name="Umezawa T."/>
            <person name="Bhattacharyya M."/>
            <person name="Sandhu D."/>
            <person name="Valliyodan B."/>
            <person name="Lindquist E."/>
            <person name="Peto M."/>
            <person name="Grant D."/>
            <person name="Shu S."/>
            <person name="Goodstein D."/>
            <person name="Barry K."/>
            <person name="Futrell-Griggs M."/>
            <person name="Abernathy B."/>
            <person name="Du J."/>
            <person name="Tian Z."/>
            <person name="Zhu L."/>
            <person name="Gill N."/>
            <person name="Joshi T."/>
            <person name="Libault M."/>
            <person name="Sethuraman A."/>
            <person name="Zhang X."/>
            <person name="Shinozaki K."/>
            <person name="Nguyen H."/>
            <person name="Wing R."/>
            <person name="Cregan P."/>
            <person name="Specht J."/>
            <person name="Grimwood J."/>
            <person name="Rokhsar D."/>
            <person name="Stacey G."/>
            <person name="Shoemaker R."/>
            <person name="Jackson S."/>
        </authorList>
    </citation>
    <scope>NUCLEOTIDE SEQUENCE</scope>
    <source>
        <tissue evidence="1">Callus</tissue>
    </source>
</reference>
<protein>
    <submittedName>
        <fullName evidence="1 2">Uncharacterized protein</fullName>
    </submittedName>
</protein>